<feature type="compositionally biased region" description="Polar residues" evidence="1">
    <location>
        <begin position="350"/>
        <end position="361"/>
    </location>
</feature>
<feature type="compositionally biased region" description="Polar residues" evidence="1">
    <location>
        <begin position="371"/>
        <end position="381"/>
    </location>
</feature>
<protein>
    <submittedName>
        <fullName evidence="2">Uncharacterized protein</fullName>
    </submittedName>
</protein>
<organism evidence="2 3">
    <name type="scientific">Teratosphaeria nubilosa</name>
    <dbReference type="NCBI Taxonomy" id="161662"/>
    <lineage>
        <taxon>Eukaryota</taxon>
        <taxon>Fungi</taxon>
        <taxon>Dikarya</taxon>
        <taxon>Ascomycota</taxon>
        <taxon>Pezizomycotina</taxon>
        <taxon>Dothideomycetes</taxon>
        <taxon>Dothideomycetidae</taxon>
        <taxon>Mycosphaerellales</taxon>
        <taxon>Teratosphaeriaceae</taxon>
        <taxon>Teratosphaeria</taxon>
    </lineage>
</organism>
<proteinExistence type="predicted"/>
<name>A0A6G1KT31_9PEZI</name>
<feature type="region of interest" description="Disordered" evidence="1">
    <location>
        <begin position="322"/>
        <end position="443"/>
    </location>
</feature>
<gene>
    <name evidence="2" type="ORF">EJ03DRAFT_356344</name>
</gene>
<reference evidence="2" key="1">
    <citation type="journal article" date="2020" name="Stud. Mycol.">
        <title>101 Dothideomycetes genomes: a test case for predicting lifestyles and emergence of pathogens.</title>
        <authorList>
            <person name="Haridas S."/>
            <person name="Albert R."/>
            <person name="Binder M."/>
            <person name="Bloem J."/>
            <person name="Labutti K."/>
            <person name="Salamov A."/>
            <person name="Andreopoulos B."/>
            <person name="Baker S."/>
            <person name="Barry K."/>
            <person name="Bills G."/>
            <person name="Bluhm B."/>
            <person name="Cannon C."/>
            <person name="Castanera R."/>
            <person name="Culley D."/>
            <person name="Daum C."/>
            <person name="Ezra D."/>
            <person name="Gonzalez J."/>
            <person name="Henrissat B."/>
            <person name="Kuo A."/>
            <person name="Liang C."/>
            <person name="Lipzen A."/>
            <person name="Lutzoni F."/>
            <person name="Magnuson J."/>
            <person name="Mondo S."/>
            <person name="Nolan M."/>
            <person name="Ohm R."/>
            <person name="Pangilinan J."/>
            <person name="Park H.-J."/>
            <person name="Ramirez L."/>
            <person name="Alfaro M."/>
            <person name="Sun H."/>
            <person name="Tritt A."/>
            <person name="Yoshinaga Y."/>
            <person name="Zwiers L.-H."/>
            <person name="Turgeon B."/>
            <person name="Goodwin S."/>
            <person name="Spatafora J."/>
            <person name="Crous P."/>
            <person name="Grigoriev I."/>
        </authorList>
    </citation>
    <scope>NUCLEOTIDE SEQUENCE</scope>
    <source>
        <strain evidence="2">CBS 116005</strain>
    </source>
</reference>
<evidence type="ECO:0000256" key="1">
    <source>
        <dbReference type="SAM" id="MobiDB-lite"/>
    </source>
</evidence>
<keyword evidence="3" id="KW-1185">Reference proteome</keyword>
<feature type="compositionally biased region" description="Basic and acidic residues" evidence="1">
    <location>
        <begin position="384"/>
        <end position="400"/>
    </location>
</feature>
<feature type="compositionally biased region" description="Low complexity" evidence="1">
    <location>
        <begin position="404"/>
        <end position="425"/>
    </location>
</feature>
<dbReference type="EMBL" id="ML995964">
    <property type="protein sequence ID" value="KAF2763791.1"/>
    <property type="molecule type" value="Genomic_DNA"/>
</dbReference>
<accession>A0A6G1KT31</accession>
<feature type="region of interest" description="Disordered" evidence="1">
    <location>
        <begin position="684"/>
        <end position="711"/>
    </location>
</feature>
<evidence type="ECO:0000313" key="2">
    <source>
        <dbReference type="EMBL" id="KAF2763791.1"/>
    </source>
</evidence>
<dbReference type="Proteomes" id="UP000799436">
    <property type="component" value="Unassembled WGS sequence"/>
</dbReference>
<evidence type="ECO:0000313" key="3">
    <source>
        <dbReference type="Proteomes" id="UP000799436"/>
    </source>
</evidence>
<dbReference type="OrthoDB" id="10457878at2759"/>
<feature type="compositionally biased region" description="Low complexity" evidence="1">
    <location>
        <begin position="330"/>
        <end position="340"/>
    </location>
</feature>
<sequence length="725" mass="79140">MEQRPEQRHNMAYISPLLAPELNGGTKYVYSRERMRFECTLQTTPRKLPTDAQTPPQLSLASQEKDNIAYYHTARATPDHGSTLAALGDLSRPSSRFDHFFLQHDHRSNSNDAIDHPRHQSVPIALEQPAAPVLARTAHYQHMKGEASPHDTVGSTPDNLQAAIKNMEHEAEVAQQHKHPLLSPAMPDSEDIATRMRSSSLVPRFVASKSACALTSTSIPTPEERLDQRFRVAFRTNPTNRTAVSTEDQVATRSAEPQATAPYQSNLDWAEIARGTFKASQVNRIRVDTTDAPVESLELGNASGAFTNRELAALGIRKATAPRFLPPQARNSSSRPNPSSLNAKAAPFVPSNNTLTMASEQYQRDQRNLDHTPSTTLSTSAPGGDDRNTETTAEHRHLDQQKPAPLSYAAAAAATSRSTMTNASSKSQRETRIGASTPGNNYQPRTLESLSLQEKAQIGLVPQGTTRAGQQFEWDMGARNLASRTKIGVMDSPTQYEKQNYIFASPSTRPTEPTSSMATSSAIVRHEPPRRVVTISPAYHGETRVFNINGPGDMKEGSNVEGPPLGTIGQFRFQMPPKDPSTDFALPGSLGLPVPRNKKEMDDMIDIVRANRGPEEGGVSLKGYEETAFAAMQREALLQLNQHERVAPDVWRSSHAAVYQHAPTTAAEHEGTSQAGQDMQMATAGPLGGMAARSASDWRAPGGPSLDGGFAAFHSMDDRYKRLGR</sequence>
<dbReference type="AlphaFoldDB" id="A0A6G1KT31"/>